<sequence length="118" mass="14209">MSKRKPFEPVQVLQNENIQITNEPIKHRSRAKSSGSQMSIRNAIEPEVYLNDNEYTEYWNQYEMTENLQKALNETNEMNMKIEQEISRLSNVENELKDQIQLNQQLYDLYMKYRNEES</sequence>
<evidence type="ECO:0000313" key="4">
    <source>
        <dbReference type="Proteomes" id="UP001470230"/>
    </source>
</evidence>
<organism evidence="3 4">
    <name type="scientific">Tritrichomonas musculus</name>
    <dbReference type="NCBI Taxonomy" id="1915356"/>
    <lineage>
        <taxon>Eukaryota</taxon>
        <taxon>Metamonada</taxon>
        <taxon>Parabasalia</taxon>
        <taxon>Tritrichomonadida</taxon>
        <taxon>Tritrichomonadidae</taxon>
        <taxon>Tritrichomonas</taxon>
    </lineage>
</organism>
<feature type="coiled-coil region" evidence="1">
    <location>
        <begin position="65"/>
        <end position="109"/>
    </location>
</feature>
<accession>A0ABR2INP4</accession>
<feature type="region of interest" description="Disordered" evidence="2">
    <location>
        <begin position="1"/>
        <end position="40"/>
    </location>
</feature>
<feature type="compositionally biased region" description="Polar residues" evidence="2">
    <location>
        <begin position="12"/>
        <end position="22"/>
    </location>
</feature>
<comment type="caution">
    <text evidence="3">The sequence shown here is derived from an EMBL/GenBank/DDBJ whole genome shotgun (WGS) entry which is preliminary data.</text>
</comment>
<reference evidence="3 4" key="1">
    <citation type="submission" date="2024-04" db="EMBL/GenBank/DDBJ databases">
        <title>Tritrichomonas musculus Genome.</title>
        <authorList>
            <person name="Alves-Ferreira E."/>
            <person name="Grigg M."/>
            <person name="Lorenzi H."/>
            <person name="Galac M."/>
        </authorList>
    </citation>
    <scope>NUCLEOTIDE SEQUENCE [LARGE SCALE GENOMIC DNA]</scope>
    <source>
        <strain evidence="3 4">EAF2021</strain>
    </source>
</reference>
<evidence type="ECO:0000256" key="2">
    <source>
        <dbReference type="SAM" id="MobiDB-lite"/>
    </source>
</evidence>
<dbReference type="EMBL" id="JAPFFF010000015">
    <property type="protein sequence ID" value="KAK8866594.1"/>
    <property type="molecule type" value="Genomic_DNA"/>
</dbReference>
<protein>
    <submittedName>
        <fullName evidence="3">Uncharacterized protein</fullName>
    </submittedName>
</protein>
<dbReference type="Proteomes" id="UP001470230">
    <property type="component" value="Unassembled WGS sequence"/>
</dbReference>
<gene>
    <name evidence="3" type="ORF">M9Y10_009559</name>
</gene>
<evidence type="ECO:0000313" key="3">
    <source>
        <dbReference type="EMBL" id="KAK8866594.1"/>
    </source>
</evidence>
<name>A0ABR2INP4_9EUKA</name>
<proteinExistence type="predicted"/>
<keyword evidence="1" id="KW-0175">Coiled coil</keyword>
<keyword evidence="4" id="KW-1185">Reference proteome</keyword>
<evidence type="ECO:0000256" key="1">
    <source>
        <dbReference type="SAM" id="Coils"/>
    </source>
</evidence>